<evidence type="ECO:0000259" key="3">
    <source>
        <dbReference type="SMART" id="SM01007"/>
    </source>
</evidence>
<sequence>MDEAFARKKLVEACRALNAKGVNQGAAGNISVRCGADMLITPSGVDYDELAPEMILRQSLDAEAAARDPVAGVKASSEWRFHRDIFRARPEVNAVVHTHAPYATVMSMLRRPIPASHYMVAAFGGDSIPCADYAPFGTQELSDLAVEGLKGRLGVLLGSHGMIAIGPDLQRALWLAGELETLAKLHYLASLAGGPALLDSGHVAGLVEKFAGYGPGAKE</sequence>
<dbReference type="GO" id="GO:0005829">
    <property type="term" value="C:cytosol"/>
    <property type="evidence" value="ECO:0007669"/>
    <property type="project" value="TreeGrafter"/>
</dbReference>
<dbReference type="InterPro" id="IPR001303">
    <property type="entry name" value="Aldolase_II/adducin_N"/>
</dbReference>
<dbReference type="SMART" id="SM01007">
    <property type="entry name" value="Aldolase_II"/>
    <property type="match status" value="1"/>
</dbReference>
<dbReference type="PANTHER" id="PTHR22789">
    <property type="entry name" value="FUCULOSE PHOSPHATE ALDOLASE"/>
    <property type="match status" value="1"/>
</dbReference>
<protein>
    <submittedName>
        <fullName evidence="4">L-fuculose 1-phosphate aldolase</fullName>
    </submittedName>
</protein>
<dbReference type="GO" id="GO:0016832">
    <property type="term" value="F:aldehyde-lyase activity"/>
    <property type="evidence" value="ECO:0007669"/>
    <property type="project" value="TreeGrafter"/>
</dbReference>
<dbReference type="RefSeq" id="WP_088519984.1">
    <property type="nucleotide sequence ID" value="NZ_FYDG01000002.1"/>
</dbReference>
<evidence type="ECO:0000256" key="2">
    <source>
        <dbReference type="ARBA" id="ARBA00023239"/>
    </source>
</evidence>
<feature type="domain" description="Class II aldolase/adducin N-terminal" evidence="3">
    <location>
        <begin position="8"/>
        <end position="187"/>
    </location>
</feature>
<reference evidence="5" key="1">
    <citation type="submission" date="2017-06" db="EMBL/GenBank/DDBJ databases">
        <authorList>
            <person name="Varghese N."/>
            <person name="Submissions S."/>
        </authorList>
    </citation>
    <scope>NUCLEOTIDE SEQUENCE [LARGE SCALE GENOMIC DNA]</scope>
    <source>
        <strain evidence="5">DSM 137</strain>
    </source>
</reference>
<proteinExistence type="predicted"/>
<keyword evidence="2" id="KW-0456">Lyase</keyword>
<keyword evidence="1" id="KW-0479">Metal-binding</keyword>
<dbReference type="EMBL" id="FYDG01000002">
    <property type="protein sequence ID" value="SNB66630.1"/>
    <property type="molecule type" value="Genomic_DNA"/>
</dbReference>
<evidence type="ECO:0000313" key="5">
    <source>
        <dbReference type="Proteomes" id="UP000198418"/>
    </source>
</evidence>
<evidence type="ECO:0000313" key="4">
    <source>
        <dbReference type="EMBL" id="SNB66630.1"/>
    </source>
</evidence>
<dbReference type="InterPro" id="IPR050197">
    <property type="entry name" value="Aldolase_class_II_sugar_metab"/>
</dbReference>
<dbReference type="GO" id="GO:0046872">
    <property type="term" value="F:metal ion binding"/>
    <property type="evidence" value="ECO:0007669"/>
    <property type="project" value="UniProtKB-KW"/>
</dbReference>
<dbReference type="OrthoDB" id="5291399at2"/>
<name>A0A212R3Q8_RHOAC</name>
<dbReference type="Pfam" id="PF00596">
    <property type="entry name" value="Aldolase_II"/>
    <property type="match status" value="1"/>
</dbReference>
<dbReference type="PANTHER" id="PTHR22789:SF0">
    <property type="entry name" value="3-OXO-TETRONATE 4-PHOSPHATE DECARBOXYLASE-RELATED"/>
    <property type="match status" value="1"/>
</dbReference>
<dbReference type="InterPro" id="IPR036409">
    <property type="entry name" value="Aldolase_II/adducin_N_sf"/>
</dbReference>
<dbReference type="Proteomes" id="UP000198418">
    <property type="component" value="Unassembled WGS sequence"/>
</dbReference>
<keyword evidence="5" id="KW-1185">Reference proteome</keyword>
<dbReference type="Gene3D" id="3.40.225.10">
    <property type="entry name" value="Class II aldolase/adducin N-terminal domain"/>
    <property type="match status" value="1"/>
</dbReference>
<evidence type="ECO:0000256" key="1">
    <source>
        <dbReference type="ARBA" id="ARBA00022723"/>
    </source>
</evidence>
<dbReference type="AlphaFoldDB" id="A0A212R3Q8"/>
<dbReference type="GO" id="GO:0019323">
    <property type="term" value="P:pentose catabolic process"/>
    <property type="evidence" value="ECO:0007669"/>
    <property type="project" value="TreeGrafter"/>
</dbReference>
<accession>A0A212R3Q8</accession>
<dbReference type="SUPFAM" id="SSF53639">
    <property type="entry name" value="AraD/HMP-PK domain-like"/>
    <property type="match status" value="1"/>
</dbReference>
<organism evidence="4 5">
    <name type="scientific">Rhodoblastus acidophilus</name>
    <name type="common">Rhodopseudomonas acidophila</name>
    <dbReference type="NCBI Taxonomy" id="1074"/>
    <lineage>
        <taxon>Bacteria</taxon>
        <taxon>Pseudomonadati</taxon>
        <taxon>Pseudomonadota</taxon>
        <taxon>Alphaproteobacteria</taxon>
        <taxon>Hyphomicrobiales</taxon>
        <taxon>Rhodoblastaceae</taxon>
        <taxon>Rhodoblastus</taxon>
    </lineage>
</organism>
<gene>
    <name evidence="4" type="ORF">SAMN06265338_102495</name>
</gene>